<dbReference type="PANTHER" id="PTHR10742:SF410">
    <property type="entry name" value="LYSINE-SPECIFIC HISTONE DEMETHYLASE 2"/>
    <property type="match status" value="1"/>
</dbReference>
<evidence type="ECO:0000256" key="5">
    <source>
        <dbReference type="ARBA" id="ARBA00023070"/>
    </source>
</evidence>
<dbReference type="EMBL" id="FOFS01000006">
    <property type="protein sequence ID" value="SEQ41660.1"/>
    <property type="molecule type" value="Genomic_DNA"/>
</dbReference>
<dbReference type="Gene3D" id="3.90.660.10">
    <property type="match status" value="1"/>
</dbReference>
<dbReference type="InterPro" id="IPR036188">
    <property type="entry name" value="FAD/NAD-bd_sf"/>
</dbReference>
<dbReference type="SUPFAM" id="SSF51905">
    <property type="entry name" value="FAD/NAD(P)-binding domain"/>
    <property type="match status" value="1"/>
</dbReference>
<dbReference type="InterPro" id="IPR050281">
    <property type="entry name" value="Flavin_monoamine_oxidase"/>
</dbReference>
<protein>
    <recommendedName>
        <fullName evidence="4">Tryptophan 2-monooxygenase</fullName>
        <ecNumber evidence="3">1.13.12.3</ecNumber>
    </recommendedName>
</protein>
<dbReference type="Gene3D" id="1.20.1440.240">
    <property type="match status" value="1"/>
</dbReference>
<dbReference type="AlphaFoldDB" id="A0A1H9FUQ2"/>
<dbReference type="PRINTS" id="PR00411">
    <property type="entry name" value="PNDRDTASEI"/>
</dbReference>
<organism evidence="8 9">
    <name type="scientific">Solimonas aquatica</name>
    <dbReference type="NCBI Taxonomy" id="489703"/>
    <lineage>
        <taxon>Bacteria</taxon>
        <taxon>Pseudomonadati</taxon>
        <taxon>Pseudomonadota</taxon>
        <taxon>Gammaproteobacteria</taxon>
        <taxon>Nevskiales</taxon>
        <taxon>Nevskiaceae</taxon>
        <taxon>Solimonas</taxon>
    </lineage>
</organism>
<keyword evidence="5" id="KW-0073">Auxin biosynthesis</keyword>
<name>A0A1H9FUQ2_9GAMM</name>
<dbReference type="InterPro" id="IPR006311">
    <property type="entry name" value="TAT_signal"/>
</dbReference>
<evidence type="ECO:0000313" key="8">
    <source>
        <dbReference type="EMBL" id="SEQ41660.1"/>
    </source>
</evidence>
<evidence type="ECO:0000313" key="9">
    <source>
        <dbReference type="Proteomes" id="UP000199233"/>
    </source>
</evidence>
<dbReference type="Gene3D" id="3.50.50.60">
    <property type="entry name" value="FAD/NAD(P)-binding domain"/>
    <property type="match status" value="1"/>
</dbReference>
<dbReference type="STRING" id="489703.SAMN04488038_106108"/>
<evidence type="ECO:0000256" key="2">
    <source>
        <dbReference type="ARBA" id="ARBA00005833"/>
    </source>
</evidence>
<evidence type="ECO:0000256" key="3">
    <source>
        <dbReference type="ARBA" id="ARBA00012535"/>
    </source>
</evidence>
<dbReference type="EC" id="1.13.12.3" evidence="3"/>
<evidence type="ECO:0000259" key="7">
    <source>
        <dbReference type="Pfam" id="PF01593"/>
    </source>
</evidence>
<proteinExistence type="inferred from homology"/>
<gene>
    <name evidence="8" type="ORF">SAMN04488038_106108</name>
</gene>
<dbReference type="Proteomes" id="UP000199233">
    <property type="component" value="Unassembled WGS sequence"/>
</dbReference>
<dbReference type="Pfam" id="PF01593">
    <property type="entry name" value="Amino_oxidase"/>
    <property type="match status" value="1"/>
</dbReference>
<dbReference type="PANTHER" id="PTHR10742">
    <property type="entry name" value="FLAVIN MONOAMINE OXIDASE"/>
    <property type="match status" value="1"/>
</dbReference>
<dbReference type="InterPro" id="IPR002937">
    <property type="entry name" value="Amino_oxidase"/>
</dbReference>
<comment type="catalytic activity">
    <reaction evidence="6">
        <text>L-tryptophan + O2 = indole-3-acetamide + CO2 + H2O</text>
        <dbReference type="Rhea" id="RHEA:16165"/>
        <dbReference type="ChEBI" id="CHEBI:15377"/>
        <dbReference type="ChEBI" id="CHEBI:15379"/>
        <dbReference type="ChEBI" id="CHEBI:16031"/>
        <dbReference type="ChEBI" id="CHEBI:16526"/>
        <dbReference type="ChEBI" id="CHEBI:57912"/>
        <dbReference type="EC" id="1.13.12.3"/>
    </reaction>
</comment>
<evidence type="ECO:0000256" key="4">
    <source>
        <dbReference type="ARBA" id="ARBA00017871"/>
    </source>
</evidence>
<evidence type="ECO:0000256" key="6">
    <source>
        <dbReference type="ARBA" id="ARBA00047321"/>
    </source>
</evidence>
<comment type="pathway">
    <text evidence="1">Plant hormone metabolism; auxin biosynthesis.</text>
</comment>
<dbReference type="PROSITE" id="PS51318">
    <property type="entry name" value="TAT"/>
    <property type="match status" value="1"/>
</dbReference>
<dbReference type="SUPFAM" id="SSF54373">
    <property type="entry name" value="FAD-linked reductases, C-terminal domain"/>
    <property type="match status" value="1"/>
</dbReference>
<accession>A0A1H9FUQ2</accession>
<keyword evidence="9" id="KW-1185">Reference proteome</keyword>
<reference evidence="8 9" key="1">
    <citation type="submission" date="2016-10" db="EMBL/GenBank/DDBJ databases">
        <authorList>
            <person name="de Groot N.N."/>
        </authorList>
    </citation>
    <scope>NUCLEOTIDE SEQUENCE [LARGE SCALE GENOMIC DNA]</scope>
    <source>
        <strain evidence="8 9">DSM 25927</strain>
    </source>
</reference>
<dbReference type="GO" id="GO:0009851">
    <property type="term" value="P:auxin biosynthetic process"/>
    <property type="evidence" value="ECO:0007669"/>
    <property type="project" value="UniProtKB-KW"/>
</dbReference>
<sequence>MSTRDVPSAMSRRELLMMIGSVAGSAVSYRAMASLGLTTESKYQGPIRLEGDVKGATVLILGAGIAGMVAALELRKAGYQVQVLEYNNRAGGRNWTLRGGDSYTELGGFTQKCEFDKGLYLNPGPWRIPYHHRGILDYCKRLGVALEPFVQVNYNALVHSSKAFGGAPRRYREVQADFNGHVAELLSKEVAQKKFDKKVTKEDREMLLEALKEWGALDKKGAYVPGRESSERRGYLKPPGGGLSAIPEFSRNIMPMDELLQSRLWAAIGAGHNYEMQTTLFQPVGGMGRIGDAFRREVGNLIRFNAKVTRIQQDAGKVTVNYVDTVKGGATQAATADYCLCTIPLSVLSQIEVNVGAKMQAAISAVPYEASCKVGLQFKRRFWEEDEHIYGGISYTDLPIRLIGYPNTDYHSGGKGVLLGAYVFGPNAYEFTAMSPEERVMKAYEYGKMIHPQYRDSFETGVAVGWHRVPWTLGCAGAWTEEKRAQHYENLCQLDGRILLAGEHASHIPAWQEGAVLSSLDAISRLHKRVISA</sequence>
<evidence type="ECO:0000256" key="1">
    <source>
        <dbReference type="ARBA" id="ARBA00004814"/>
    </source>
</evidence>
<feature type="domain" description="Amine oxidase" evidence="7">
    <location>
        <begin position="65"/>
        <end position="522"/>
    </location>
</feature>
<comment type="similarity">
    <text evidence="2">Belongs to the tryptophan 2-monooxygenase family.</text>
</comment>
<dbReference type="GO" id="GO:0050361">
    <property type="term" value="F:tryptophan 2-monooxygenase activity"/>
    <property type="evidence" value="ECO:0007669"/>
    <property type="project" value="UniProtKB-EC"/>
</dbReference>